<evidence type="ECO:0000313" key="1">
    <source>
        <dbReference type="EMBL" id="HEU02943.1"/>
    </source>
</evidence>
<comment type="caution">
    <text evidence="1">The sequence shown here is derived from an EMBL/GenBank/DDBJ whole genome shotgun (WGS) entry which is preliminary data.</text>
</comment>
<dbReference type="Proteomes" id="UP000885680">
    <property type="component" value="Unassembled WGS sequence"/>
</dbReference>
<proteinExistence type="predicted"/>
<organism evidence="1 2">
    <name type="scientific">Aurantimonas coralicida</name>
    <dbReference type="NCBI Taxonomy" id="182270"/>
    <lineage>
        <taxon>Bacteria</taxon>
        <taxon>Pseudomonadati</taxon>
        <taxon>Pseudomonadota</taxon>
        <taxon>Alphaproteobacteria</taxon>
        <taxon>Hyphomicrobiales</taxon>
        <taxon>Aurantimonadaceae</taxon>
        <taxon>Aurantimonas</taxon>
    </lineage>
</organism>
<sequence>MLPDFAFCEAIEGGVVAYLVTDRGVLAHRAATVHLALTWLWHRADRGIKYAAPGRWGALRLRFLAGEAPALQLQPLDRDHGSRRAAALPLE</sequence>
<protein>
    <submittedName>
        <fullName evidence="1">Uncharacterized protein</fullName>
    </submittedName>
</protein>
<accession>A0A9C9TJK3</accession>
<name>A0A9C9TJK3_9HYPH</name>
<dbReference type="AlphaFoldDB" id="A0A9C9TJK3"/>
<reference evidence="1" key="1">
    <citation type="journal article" date="2020" name="mSystems">
        <title>Genome- and Community-Level Interaction Insights into Carbon Utilization and Element Cycling Functions of Hydrothermarchaeota in Hydrothermal Sediment.</title>
        <authorList>
            <person name="Zhou Z."/>
            <person name="Liu Y."/>
            <person name="Xu W."/>
            <person name="Pan J."/>
            <person name="Luo Z.H."/>
            <person name="Li M."/>
        </authorList>
    </citation>
    <scope>NUCLEOTIDE SEQUENCE</scope>
    <source>
        <strain evidence="1">HyVt-347</strain>
    </source>
</reference>
<evidence type="ECO:0000313" key="2">
    <source>
        <dbReference type="Proteomes" id="UP000885680"/>
    </source>
</evidence>
<gene>
    <name evidence="1" type="ORF">ENH89_22030</name>
</gene>
<dbReference type="EMBL" id="DRGN01000311">
    <property type="protein sequence ID" value="HEU02943.1"/>
    <property type="molecule type" value="Genomic_DNA"/>
</dbReference>